<reference evidence="1" key="1">
    <citation type="submission" date="2017-09" db="EMBL/GenBank/DDBJ databases">
        <title>Polyketide synthases of a Diaporthe helianthi virulent isolate.</title>
        <authorList>
            <person name="Baroncelli R."/>
        </authorList>
    </citation>
    <scope>NUCLEOTIDE SEQUENCE [LARGE SCALE GENOMIC DNA]</scope>
    <source>
        <strain evidence="1">7/96</strain>
    </source>
</reference>
<dbReference type="AlphaFoldDB" id="A0A2P5IBF6"/>
<dbReference type="EMBL" id="MAVT02000086">
    <property type="protein sequence ID" value="POS79842.1"/>
    <property type="molecule type" value="Genomic_DNA"/>
</dbReference>
<dbReference type="Proteomes" id="UP000094444">
    <property type="component" value="Unassembled WGS sequence"/>
</dbReference>
<sequence length="133" mass="14191">MLQFLTADIVPPDIDAQPAACAKKTAWACDDVAPDRLLRGFRSEQGAGVVPPSCSLPRARQSIVSLSISAPLMKILERHRLVVGTCQRVGRYMPGGGPSHGAPVGLVPHSRLLVTAARGRGRDDHPRVRTADP</sequence>
<name>A0A2P5IBF6_DIAHE</name>
<evidence type="ECO:0000313" key="2">
    <source>
        <dbReference type="Proteomes" id="UP000094444"/>
    </source>
</evidence>
<gene>
    <name evidence="1" type="ORF">DHEL01_v201779</name>
</gene>
<dbReference type="OrthoDB" id="10393617at2759"/>
<accession>A0A2P5IBF6</accession>
<evidence type="ECO:0000313" key="1">
    <source>
        <dbReference type="EMBL" id="POS79842.1"/>
    </source>
</evidence>
<organism evidence="1 2">
    <name type="scientific">Diaporthe helianthi</name>
    <dbReference type="NCBI Taxonomy" id="158607"/>
    <lineage>
        <taxon>Eukaryota</taxon>
        <taxon>Fungi</taxon>
        <taxon>Dikarya</taxon>
        <taxon>Ascomycota</taxon>
        <taxon>Pezizomycotina</taxon>
        <taxon>Sordariomycetes</taxon>
        <taxon>Sordariomycetidae</taxon>
        <taxon>Diaporthales</taxon>
        <taxon>Diaporthaceae</taxon>
        <taxon>Diaporthe</taxon>
    </lineage>
</organism>
<protein>
    <submittedName>
        <fullName evidence="1">Uncharacterized protein</fullName>
    </submittedName>
</protein>
<comment type="caution">
    <text evidence="1">The sequence shown here is derived from an EMBL/GenBank/DDBJ whole genome shotgun (WGS) entry which is preliminary data.</text>
</comment>
<proteinExistence type="predicted"/>
<keyword evidence="2" id="KW-1185">Reference proteome</keyword>
<dbReference type="InParanoid" id="A0A2P5IBF6"/>